<accession>A0A8F3AG21</accession>
<dbReference type="GO" id="GO:0000272">
    <property type="term" value="P:polysaccharide catabolic process"/>
    <property type="evidence" value="ECO:0007669"/>
    <property type="project" value="UniProtKB-KW"/>
</dbReference>
<dbReference type="GO" id="GO:0071555">
    <property type="term" value="P:cell wall organization"/>
    <property type="evidence" value="ECO:0007669"/>
    <property type="project" value="UniProtKB-KW"/>
</dbReference>
<dbReference type="PROSITE" id="PS52008">
    <property type="entry name" value="GH81"/>
    <property type="match status" value="1"/>
</dbReference>
<evidence type="ECO:0000256" key="7">
    <source>
        <dbReference type="ARBA" id="ARBA00023316"/>
    </source>
</evidence>
<protein>
    <recommendedName>
        <fullName evidence="3">glucan endo-1,3-beta-D-glucosidase</fullName>
        <ecNumber evidence="3">3.2.1.39</ecNumber>
    </recommendedName>
</protein>
<keyword evidence="7" id="KW-0961">Cell wall biogenesis/degradation</keyword>
<evidence type="ECO:0000256" key="3">
    <source>
        <dbReference type="ARBA" id="ARBA00012780"/>
    </source>
</evidence>
<dbReference type="PANTHER" id="PTHR31983">
    <property type="entry name" value="ENDO-1,3(4)-BETA-GLUCANASE 1"/>
    <property type="match status" value="1"/>
</dbReference>
<keyword evidence="4" id="KW-0378">Hydrolase</keyword>
<evidence type="ECO:0000256" key="2">
    <source>
        <dbReference type="ARBA" id="ARBA00010730"/>
    </source>
</evidence>
<evidence type="ECO:0000256" key="1">
    <source>
        <dbReference type="ARBA" id="ARBA00000382"/>
    </source>
</evidence>
<keyword evidence="5" id="KW-0119">Carbohydrate metabolism</keyword>
<evidence type="ECO:0000259" key="11">
    <source>
        <dbReference type="Pfam" id="PF17652"/>
    </source>
</evidence>
<gene>
    <name evidence="12" type="ORF">CA7LBN_000539</name>
</gene>
<dbReference type="Gene3D" id="1.10.287.1170">
    <property type="entry name" value="glycoside hydrolase family 81 endo-[beta] glucanase"/>
    <property type="match status" value="1"/>
</dbReference>
<evidence type="ECO:0000256" key="6">
    <source>
        <dbReference type="ARBA" id="ARBA00023295"/>
    </source>
</evidence>
<dbReference type="Pfam" id="PF17652">
    <property type="entry name" value="Glyco_hydro81C"/>
    <property type="match status" value="1"/>
</dbReference>
<evidence type="ECO:0000313" key="12">
    <source>
        <dbReference type="EMBL" id="QWW21793.1"/>
    </source>
</evidence>
<comment type="similarity">
    <text evidence="2">Belongs to the glycosyl hydrolase 81 family.</text>
</comment>
<evidence type="ECO:0000256" key="5">
    <source>
        <dbReference type="ARBA" id="ARBA00023277"/>
    </source>
</evidence>
<evidence type="ECO:0000259" key="10">
    <source>
        <dbReference type="Pfam" id="PF03639"/>
    </source>
</evidence>
<evidence type="ECO:0000256" key="8">
    <source>
        <dbReference type="ARBA" id="ARBA00023326"/>
    </source>
</evidence>
<dbReference type="InterPro" id="IPR040451">
    <property type="entry name" value="GH81_N"/>
</dbReference>
<dbReference type="FunFam" id="1.10.287.1170:FF:000001">
    <property type="entry name" value="Endo-1,3-beta-glucanase Engl1"/>
    <property type="match status" value="1"/>
</dbReference>
<dbReference type="EC" id="3.2.1.39" evidence="3"/>
<dbReference type="GO" id="GO:0042973">
    <property type="term" value="F:glucan endo-1,3-beta-D-glucosidase activity"/>
    <property type="evidence" value="ECO:0007669"/>
    <property type="project" value="UniProtKB-EC"/>
</dbReference>
<feature type="domain" description="Glycosyl hydrolase family 81 N-terminal" evidence="10">
    <location>
        <begin position="28"/>
        <end position="337"/>
    </location>
</feature>
<dbReference type="Gene3D" id="2.70.98.30">
    <property type="entry name" value="Golgi alpha-mannosidase II, domain 4"/>
    <property type="match status" value="1"/>
</dbReference>
<feature type="region of interest" description="Disordered" evidence="9">
    <location>
        <begin position="751"/>
        <end position="772"/>
    </location>
</feature>
<keyword evidence="8" id="KW-0624">Polysaccharide degradation</keyword>
<dbReference type="GO" id="GO:0009986">
    <property type="term" value="C:cell surface"/>
    <property type="evidence" value="ECO:0007669"/>
    <property type="project" value="TreeGrafter"/>
</dbReference>
<dbReference type="PANTHER" id="PTHR31983:SF0">
    <property type="entry name" value="GLUCAN ENDO-1,3-BETA-D-GLUCOSIDASE 2"/>
    <property type="match status" value="1"/>
</dbReference>
<dbReference type="InterPro" id="IPR040720">
    <property type="entry name" value="GH81_C"/>
</dbReference>
<comment type="catalytic activity">
    <reaction evidence="1">
        <text>Hydrolysis of (1-&gt;3)-beta-D-glucosidic linkages in (1-&gt;3)-beta-D-glucans.</text>
        <dbReference type="EC" id="3.2.1.39"/>
    </reaction>
</comment>
<feature type="domain" description="Glycosyl hydrolase family 81 C-terminal" evidence="11">
    <location>
        <begin position="346"/>
        <end position="693"/>
    </location>
</feature>
<dbReference type="Gene3D" id="1.20.5.420">
    <property type="entry name" value="Immunoglobulin FC, subunit C"/>
    <property type="match status" value="1"/>
</dbReference>
<dbReference type="EMBL" id="CP076749">
    <property type="protein sequence ID" value="QWW21793.1"/>
    <property type="molecule type" value="Genomic_DNA"/>
</dbReference>
<dbReference type="Proteomes" id="UP000825438">
    <property type="component" value="Chromosome I"/>
</dbReference>
<evidence type="ECO:0000256" key="9">
    <source>
        <dbReference type="SAM" id="MobiDB-lite"/>
    </source>
</evidence>
<dbReference type="InterPro" id="IPR005200">
    <property type="entry name" value="Endo-beta-glucanase"/>
</dbReference>
<reference evidence="12" key="1">
    <citation type="submission" date="2021-06" db="EMBL/GenBank/DDBJ databases">
        <title>Candida auris outbreak in lebanese hospital.</title>
        <authorList>
            <person name="Finianos M."/>
        </authorList>
    </citation>
    <scope>NUCLEOTIDE SEQUENCE</scope>
    <source>
        <strain evidence="12">CA7LBN</strain>
    </source>
</reference>
<dbReference type="Pfam" id="PF03639">
    <property type="entry name" value="Glyco_hydro_81"/>
    <property type="match status" value="1"/>
</dbReference>
<organism evidence="12">
    <name type="scientific">Candidozyma auris</name>
    <name type="common">Yeast</name>
    <name type="synonym">Candida auris</name>
    <dbReference type="NCBI Taxonomy" id="498019"/>
    <lineage>
        <taxon>Eukaryota</taxon>
        <taxon>Fungi</taxon>
        <taxon>Dikarya</taxon>
        <taxon>Ascomycota</taxon>
        <taxon>Saccharomycotina</taxon>
        <taxon>Pichiomycetes</taxon>
        <taxon>Metschnikowiaceae</taxon>
        <taxon>Candidozyma</taxon>
    </lineage>
</organism>
<sequence>MSNIFASAVDTTEPIALFERKSGETAVPEGVSNSSPLHTNSFYCNMLVENRDCTVWTHPYSVWNSKTNKRFGLAAYLARDSDRVFGEGDPAEFFSHPVGVQRIVLSSSDFKEEPSFSLHSLSKFAATARFSSKSERDCYLDCPLVQGMGFVTGVYHNCIPKISSQVGFKSVEGDTSPRSGTSKYKVELDDGTKWLVYVTLPEGATLELALKGKNEIIADKSVDDGIVQICFASDVDTKSYDAAAGCYASDASISASIDGNKCSYSLSYSTKGSSNSNSTLVFALPHHVEAFDGETKGKATSITLQTTTKGKALGILSNKLTMVEELTMKDVTWDPATTIPGKKANYSQTALEAIREAAKNEVNGDVEKDSNVDSMYFGGKVLAKYAFVLLVCHRILKDGGLTNSLLPKMKKAINRFKSNKQQYPLFYDTSFKGIVSSAKEGSDFGNGHYNDHHFHWGYHIQAAAITAFVDKDLGGKWIDEIKHWVNSLVRDIANPTTDDKHFPVFRAFDFYNGHSWAKGLYASADGKDEESSSEDYNHAYALKLWANVLGDGDQEKRADLMLAIMSRSMNCYFLMSDDNKIQPSQFIGNKVTGILFENKAHHTTYFGTNEEYIQGIHMIPVNPVSSFIRKPEFVKQEWEQKLQGLVGNLNDGWRGILMLNAALFDPDMAWKFFSDGNFSKDHLDGGQSKTWSLAYCAGRKQLELADIQDETDIYDRLVIRQKQKTKRPKPLEDPYVEREQSQLHKRLLRIEGRGEENDDGHPKIEAKNTSKEDLPAVVESKELVEEKSLRSIPDVQTRCKYLLDRYKELELDSLFGDSQTNEAFRSFLQKMAIDPWQESGLPKIREALFVKVLKDTIAKIDARKSIRRKFVETYGASDKDCKVLEKESLDSSGISRKSTKLNLPPILLELFDS</sequence>
<dbReference type="AlphaFoldDB" id="A0A8F3AG21"/>
<keyword evidence="6" id="KW-0326">Glycosidase</keyword>
<proteinExistence type="inferred from homology"/>
<name>A0A8F3AG21_CANAR</name>
<evidence type="ECO:0000256" key="4">
    <source>
        <dbReference type="ARBA" id="ARBA00022801"/>
    </source>
</evidence>
<dbReference type="GO" id="GO:0052861">
    <property type="term" value="F:endo-1,3(4)-beta-glucanase activity"/>
    <property type="evidence" value="ECO:0007669"/>
    <property type="project" value="InterPro"/>
</dbReference>